<proteinExistence type="predicted"/>
<evidence type="ECO:0008006" key="3">
    <source>
        <dbReference type="Google" id="ProtNLM"/>
    </source>
</evidence>
<organism evidence="1 2">
    <name type="scientific">Gigaspora margarita</name>
    <dbReference type="NCBI Taxonomy" id="4874"/>
    <lineage>
        <taxon>Eukaryota</taxon>
        <taxon>Fungi</taxon>
        <taxon>Fungi incertae sedis</taxon>
        <taxon>Mucoromycota</taxon>
        <taxon>Glomeromycotina</taxon>
        <taxon>Glomeromycetes</taxon>
        <taxon>Diversisporales</taxon>
        <taxon>Gigasporaceae</taxon>
        <taxon>Gigaspora</taxon>
    </lineage>
</organism>
<evidence type="ECO:0000313" key="2">
    <source>
        <dbReference type="Proteomes" id="UP000439903"/>
    </source>
</evidence>
<dbReference type="EMBL" id="WTPW01000527">
    <property type="protein sequence ID" value="KAF0502316.1"/>
    <property type="molecule type" value="Genomic_DNA"/>
</dbReference>
<dbReference type="InterPro" id="IPR043504">
    <property type="entry name" value="Peptidase_S1_PA_chymotrypsin"/>
</dbReference>
<protein>
    <recommendedName>
        <fullName evidence="3">Serine protease</fullName>
    </recommendedName>
</protein>
<reference evidence="1 2" key="1">
    <citation type="journal article" date="2019" name="Environ. Microbiol.">
        <title>At the nexus of three kingdoms: the genome of the mycorrhizal fungus Gigaspora margarita provides insights into plant, endobacterial and fungal interactions.</title>
        <authorList>
            <person name="Venice F."/>
            <person name="Ghignone S."/>
            <person name="Salvioli di Fossalunga A."/>
            <person name="Amselem J."/>
            <person name="Novero M."/>
            <person name="Xianan X."/>
            <person name="Sedzielewska Toro K."/>
            <person name="Morin E."/>
            <person name="Lipzen A."/>
            <person name="Grigoriev I.V."/>
            <person name="Henrissat B."/>
            <person name="Martin F.M."/>
            <person name="Bonfante P."/>
        </authorList>
    </citation>
    <scope>NUCLEOTIDE SEQUENCE [LARGE SCALE GENOMIC DNA]</scope>
    <source>
        <strain evidence="1 2">BEG34</strain>
    </source>
</reference>
<dbReference type="AlphaFoldDB" id="A0A8H4AJD8"/>
<dbReference type="Gene3D" id="2.40.10.10">
    <property type="entry name" value="Trypsin-like serine proteases"/>
    <property type="match status" value="2"/>
</dbReference>
<dbReference type="Proteomes" id="UP000439903">
    <property type="component" value="Unassembled WGS sequence"/>
</dbReference>
<evidence type="ECO:0000313" key="1">
    <source>
        <dbReference type="EMBL" id="KAF0502316.1"/>
    </source>
</evidence>
<name>A0A8H4AJD8_GIGMA</name>
<keyword evidence="2" id="KW-1185">Reference proteome</keyword>
<dbReference type="OrthoDB" id="3762657at2759"/>
<sequence>MVHSQDGSKEPLAKLWDIENGEIAEYLSMEKNLSMVDEIFRQYLDDDNFAGTYIDTSNNKISGPNNMKIESKNDVHDEILVGDGYIVYDSITEIEKDCTMGFLARDQANVNYIATAGHCLRTEPIDFGLIKIDGDIIPNQNIRNTDSEQYKELLMEDDIALTSNGVHLCLSGLYSHVICGYVKSLNGFTSSGIAFCENIFIVSLFHQFGDSGGPLFSFKQDLIHVSLNGILTGGLRDIDNHINGISGVITMNSIFNIFKNISLVTSTPN</sequence>
<dbReference type="SUPFAM" id="SSF50494">
    <property type="entry name" value="Trypsin-like serine proteases"/>
    <property type="match status" value="1"/>
</dbReference>
<gene>
    <name evidence="1" type="ORF">F8M41_019836</name>
</gene>
<accession>A0A8H4AJD8</accession>
<dbReference type="InterPro" id="IPR009003">
    <property type="entry name" value="Peptidase_S1_PA"/>
</dbReference>
<comment type="caution">
    <text evidence="1">The sequence shown here is derived from an EMBL/GenBank/DDBJ whole genome shotgun (WGS) entry which is preliminary data.</text>
</comment>